<dbReference type="Proteomes" id="UP000287243">
    <property type="component" value="Chromosome"/>
</dbReference>
<dbReference type="EMBL" id="CP019384">
    <property type="protein sequence ID" value="QAT17547.1"/>
    <property type="molecule type" value="Genomic_DNA"/>
</dbReference>
<evidence type="ECO:0000313" key="1">
    <source>
        <dbReference type="EMBL" id="QAT17547.1"/>
    </source>
</evidence>
<sequence>MHKRHKILIILMVAVIFFGGIPVVFSAPDHACCCASCHCKILACLHVCVSPAKIERDVFSPRLVSAGALPLAPEFAYQHKAVRTVFHPPNPALADPS</sequence>
<name>A0A410P5T1_VELA1</name>
<evidence type="ECO:0000313" key="2">
    <source>
        <dbReference type="Proteomes" id="UP000287243"/>
    </source>
</evidence>
<reference evidence="1 2" key="1">
    <citation type="submission" date="2017-01" db="EMBL/GenBank/DDBJ databases">
        <title>First insights into the biology of 'candidatus Vampirococcus archaeovorus'.</title>
        <authorList>
            <person name="Kizina J."/>
            <person name="Jordan S."/>
            <person name="Stueber K."/>
            <person name="Reinhardt R."/>
            <person name="Harder J."/>
        </authorList>
    </citation>
    <scope>NUCLEOTIDE SEQUENCE [LARGE SCALE GENOMIC DNA]</scope>
    <source>
        <strain evidence="1 2">LiM</strain>
    </source>
</reference>
<protein>
    <submittedName>
        <fullName evidence="1">Uncharacterized protein</fullName>
    </submittedName>
</protein>
<accession>A0A410P5T1</accession>
<proteinExistence type="predicted"/>
<gene>
    <name evidence="1" type="ORF">BU251_07365</name>
</gene>
<dbReference type="AlphaFoldDB" id="A0A410P5T1"/>
<dbReference type="RefSeq" id="WP_128700396.1">
    <property type="nucleotide sequence ID" value="NZ_CP019384.1"/>
</dbReference>
<dbReference type="KEGG" id="vai:BU251_07365"/>
<keyword evidence="2" id="KW-1185">Reference proteome</keyword>
<organism evidence="1 2">
    <name type="scientific">Velamenicoccus archaeovorus</name>
    <dbReference type="NCBI Taxonomy" id="1930593"/>
    <lineage>
        <taxon>Bacteria</taxon>
        <taxon>Pseudomonadati</taxon>
        <taxon>Candidatus Omnitrophota</taxon>
        <taxon>Candidatus Velamenicoccus</taxon>
    </lineage>
</organism>